<evidence type="ECO:0000313" key="10">
    <source>
        <dbReference type="EMBL" id="ARX96685.1"/>
    </source>
</evidence>
<keyword evidence="9" id="KW-0520">NAD</keyword>
<dbReference type="PANTHER" id="PTHR11058">
    <property type="entry name" value="NADH-UBIQUINONE OXIDOREDUCTASE CHAIN 3"/>
    <property type="match status" value="1"/>
</dbReference>
<dbReference type="Gene3D" id="1.20.58.1610">
    <property type="entry name" value="NADH:ubiquinone/plastoquinone oxidoreductase, chain 3"/>
    <property type="match status" value="1"/>
</dbReference>
<evidence type="ECO:0000256" key="8">
    <source>
        <dbReference type="ARBA" id="ARBA00049551"/>
    </source>
</evidence>
<dbReference type="InterPro" id="IPR038430">
    <property type="entry name" value="NDAH_ubi_oxred_su3_sf"/>
</dbReference>
<organism evidence="10">
    <name type="scientific">Ampulex compressa</name>
    <name type="common">Emerald cockroach wasp</name>
    <dbReference type="NCBI Taxonomy" id="860918"/>
    <lineage>
        <taxon>Eukaryota</taxon>
        <taxon>Metazoa</taxon>
        <taxon>Ecdysozoa</taxon>
        <taxon>Arthropoda</taxon>
        <taxon>Hexapoda</taxon>
        <taxon>Insecta</taxon>
        <taxon>Pterygota</taxon>
        <taxon>Neoptera</taxon>
        <taxon>Endopterygota</taxon>
        <taxon>Hymenoptera</taxon>
        <taxon>Apocrita</taxon>
        <taxon>Aculeata</taxon>
        <taxon>Apoidea</taxon>
        <taxon>Ampulicidae</taxon>
        <taxon>Ampulicini</taxon>
        <taxon>Ampulex</taxon>
    </lineage>
</organism>
<dbReference type="EC" id="7.1.1.2" evidence="9"/>
<evidence type="ECO:0000256" key="5">
    <source>
        <dbReference type="ARBA" id="ARBA00022692"/>
    </source>
</evidence>
<dbReference type="EMBL" id="KX494110">
    <property type="protein sequence ID" value="ARX96685.1"/>
    <property type="molecule type" value="Genomic_DNA"/>
</dbReference>
<dbReference type="GO" id="GO:0030964">
    <property type="term" value="C:NADH dehydrogenase complex"/>
    <property type="evidence" value="ECO:0007669"/>
    <property type="project" value="TreeGrafter"/>
</dbReference>
<keyword evidence="7 9" id="KW-0472">Membrane</keyword>
<dbReference type="AlphaFoldDB" id="A0A343DRL1"/>
<keyword evidence="5 9" id="KW-0812">Transmembrane</keyword>
<comment type="subcellular location">
    <subcellularLocation>
        <location evidence="1">Membrane</location>
    </subcellularLocation>
    <subcellularLocation>
        <location evidence="9">Mitochondrion membrane</location>
        <topology evidence="9">Multi-pass membrane protein</topology>
    </subcellularLocation>
</comment>
<comment type="similarity">
    <text evidence="2 9">Belongs to the complex I subunit 3 family.</text>
</comment>
<dbReference type="Pfam" id="PF00507">
    <property type="entry name" value="Oxidored_q4"/>
    <property type="match status" value="1"/>
</dbReference>
<geneLocation type="mitochondrion" evidence="10"/>
<sequence length="117" mass="14052">MVLFILSLVILVIVFFMFLMNMFISKKSMEDREKSSPFECGFDPITHPRLPLSIHFFLLSLIFLMFDVELSILFPFLLGLKNFSNYYIMHMYMYMILIILLLGLYLEWMDNSINWIK</sequence>
<evidence type="ECO:0000256" key="9">
    <source>
        <dbReference type="RuleBase" id="RU003640"/>
    </source>
</evidence>
<feature type="transmembrane region" description="Helical" evidence="9">
    <location>
        <begin position="56"/>
        <end position="80"/>
    </location>
</feature>
<keyword evidence="9 10" id="KW-0496">Mitochondrion</keyword>
<dbReference type="GeneID" id="88604166"/>
<keyword evidence="9" id="KW-1278">Translocase</keyword>
<keyword evidence="6 9" id="KW-1133">Transmembrane helix</keyword>
<feature type="transmembrane region" description="Helical" evidence="9">
    <location>
        <begin position="6"/>
        <end position="24"/>
    </location>
</feature>
<keyword evidence="9" id="KW-0249">Electron transport</keyword>
<evidence type="ECO:0000256" key="3">
    <source>
        <dbReference type="ARBA" id="ARBA00021007"/>
    </source>
</evidence>
<feature type="transmembrane region" description="Helical" evidence="9">
    <location>
        <begin position="86"/>
        <end position="108"/>
    </location>
</feature>
<keyword evidence="9" id="KW-0679">Respiratory chain</keyword>
<dbReference type="RefSeq" id="YP_011062596.1">
    <property type="nucleotide sequence ID" value="NC_086970.1"/>
</dbReference>
<keyword evidence="4 9" id="KW-0813">Transport</keyword>
<reference evidence="10" key="1">
    <citation type="journal article" date="2018" name="Mol. Phylogenet. Evol.">
        <title>Gene arrangement and sequence of mitochondrial genomes yield insights into the phylogeny and evolution of bees and sphecid wasps (Hymenoptera: Apoidea).</title>
        <authorList>
            <person name="Zheng B.Y."/>
            <person name="Cao L.J."/>
            <person name="Tang P."/>
            <person name="van Achterberg K."/>
            <person name="Hoffmann A.A."/>
            <person name="Chen H.Y."/>
            <person name="Chen X.X."/>
            <person name="Wei S.J."/>
        </authorList>
    </citation>
    <scope>NUCLEOTIDE SEQUENCE</scope>
</reference>
<accession>A0A343DRL1</accession>
<dbReference type="InterPro" id="IPR000440">
    <property type="entry name" value="NADH_UbQ/plastoQ_OxRdtase_su3"/>
</dbReference>
<comment type="function">
    <text evidence="9">Core subunit of the mitochondrial membrane respiratory chain NADH dehydrogenase (Complex I) which catalyzes electron transfer from NADH through the respiratory chain, using ubiquinone as an electron acceptor. Essential for the catalytic activity of complex I.</text>
</comment>
<dbReference type="GO" id="GO:0008137">
    <property type="term" value="F:NADH dehydrogenase (ubiquinone) activity"/>
    <property type="evidence" value="ECO:0007669"/>
    <property type="project" value="UniProtKB-UniRule"/>
</dbReference>
<comment type="catalytic activity">
    <reaction evidence="8 9">
        <text>a ubiquinone + NADH + 5 H(+)(in) = a ubiquinol + NAD(+) + 4 H(+)(out)</text>
        <dbReference type="Rhea" id="RHEA:29091"/>
        <dbReference type="Rhea" id="RHEA-COMP:9565"/>
        <dbReference type="Rhea" id="RHEA-COMP:9566"/>
        <dbReference type="ChEBI" id="CHEBI:15378"/>
        <dbReference type="ChEBI" id="CHEBI:16389"/>
        <dbReference type="ChEBI" id="CHEBI:17976"/>
        <dbReference type="ChEBI" id="CHEBI:57540"/>
        <dbReference type="ChEBI" id="CHEBI:57945"/>
        <dbReference type="EC" id="7.1.1.2"/>
    </reaction>
</comment>
<protein>
    <recommendedName>
        <fullName evidence="3 9">NADH-ubiquinone oxidoreductase chain 3</fullName>
        <ecNumber evidence="9">7.1.1.2</ecNumber>
    </recommendedName>
</protein>
<evidence type="ECO:0000256" key="4">
    <source>
        <dbReference type="ARBA" id="ARBA00022448"/>
    </source>
</evidence>
<evidence type="ECO:0000256" key="1">
    <source>
        <dbReference type="ARBA" id="ARBA00004370"/>
    </source>
</evidence>
<evidence type="ECO:0000256" key="7">
    <source>
        <dbReference type="ARBA" id="ARBA00023136"/>
    </source>
</evidence>
<dbReference type="GO" id="GO:0031966">
    <property type="term" value="C:mitochondrial membrane"/>
    <property type="evidence" value="ECO:0007669"/>
    <property type="project" value="UniProtKB-SubCell"/>
</dbReference>
<name>A0A343DRL1_AMPCP</name>
<keyword evidence="9" id="KW-0830">Ubiquinone</keyword>
<dbReference type="CTD" id="67122154"/>
<evidence type="ECO:0000256" key="6">
    <source>
        <dbReference type="ARBA" id="ARBA00022989"/>
    </source>
</evidence>
<evidence type="ECO:0000256" key="2">
    <source>
        <dbReference type="ARBA" id="ARBA00008472"/>
    </source>
</evidence>
<proteinExistence type="inferred from homology"/>
<dbReference type="PANTHER" id="PTHR11058:SF9">
    <property type="entry name" value="NADH-UBIQUINONE OXIDOREDUCTASE CHAIN 3"/>
    <property type="match status" value="1"/>
</dbReference>
<gene>
    <name evidence="10" type="primary">nad3</name>
</gene>